<feature type="compositionally biased region" description="Pro residues" evidence="1">
    <location>
        <begin position="102"/>
        <end position="115"/>
    </location>
</feature>
<sequence>PPPVAPALLSSPQSAEELATLSVAYQHAPSGSSTVNGDSVSIQLKGTGEGSALALEGVGDACKTDISACPFINIDRERQQAETAANPHSEHHHHRPVRGGPPVDPFSAAPPPPQLTPVMTSHLRIIYGKHAHAFEQRMHDIPLIAVPIIATRLEAHAESLARQKRTMQQKWLEDEQEFYLKSLDKESSWLKQNDKRYTSPQMLTDDFVARQGIARQMESLKGSNIGPRDDSLSGYAKVLDVILPPSAQWTDTCIEGQGEAGAEVDTPMGNTEAAAEAEADGVVRGGQMASRAAWEAGISHPVSLRAATSEAAHTVMEHTVASLVHRQERESPDGEGVTGADKVRTRSVRQREKEREREKERLLAGIETHPGFATNYDKNSVRERETALSVYSSYSLSKVLFAEIAQMRFTDMNTARSQRWSRHVSKSPSVEPDYTPNQPSAKRRSHRLRGRASPVPTSALSGDSVSLRELMGLQAQCDGERLSPGTDKERDTADIRLPTGFDASVLCLVEDLILGQTTAVRGPHTYT</sequence>
<reference evidence="2 3" key="1">
    <citation type="journal article" date="2018" name="PLoS ONE">
        <title>The draft genome of Kipferlia bialata reveals reductive genome evolution in fornicate parasites.</title>
        <authorList>
            <person name="Tanifuji G."/>
            <person name="Takabayashi S."/>
            <person name="Kume K."/>
            <person name="Takagi M."/>
            <person name="Nakayama T."/>
            <person name="Kamikawa R."/>
            <person name="Inagaki Y."/>
            <person name="Hashimoto T."/>
        </authorList>
    </citation>
    <scope>NUCLEOTIDE SEQUENCE [LARGE SCALE GENOMIC DNA]</scope>
    <source>
        <strain evidence="2">NY0173</strain>
    </source>
</reference>
<proteinExistence type="predicted"/>
<evidence type="ECO:0000256" key="1">
    <source>
        <dbReference type="SAM" id="MobiDB-lite"/>
    </source>
</evidence>
<feature type="region of interest" description="Disordered" evidence="1">
    <location>
        <begin position="324"/>
        <end position="360"/>
    </location>
</feature>
<evidence type="ECO:0000313" key="2">
    <source>
        <dbReference type="EMBL" id="GIQ89283.1"/>
    </source>
</evidence>
<protein>
    <submittedName>
        <fullName evidence="2">Uncharacterized protein</fullName>
    </submittedName>
</protein>
<dbReference type="Proteomes" id="UP000265618">
    <property type="component" value="Unassembled WGS sequence"/>
</dbReference>
<feature type="non-terminal residue" evidence="2">
    <location>
        <position position="1"/>
    </location>
</feature>
<feature type="compositionally biased region" description="Basic residues" evidence="1">
    <location>
        <begin position="441"/>
        <end position="450"/>
    </location>
</feature>
<dbReference type="OrthoDB" id="10265969at2759"/>
<name>A0A9K3D560_9EUKA</name>
<dbReference type="EMBL" id="BDIP01004882">
    <property type="protein sequence ID" value="GIQ89283.1"/>
    <property type="molecule type" value="Genomic_DNA"/>
</dbReference>
<feature type="region of interest" description="Disordered" evidence="1">
    <location>
        <begin position="79"/>
        <end position="115"/>
    </location>
</feature>
<keyword evidence="3" id="KW-1185">Reference proteome</keyword>
<organism evidence="2 3">
    <name type="scientific">Kipferlia bialata</name>
    <dbReference type="NCBI Taxonomy" id="797122"/>
    <lineage>
        <taxon>Eukaryota</taxon>
        <taxon>Metamonada</taxon>
        <taxon>Carpediemonas-like organisms</taxon>
        <taxon>Kipferlia</taxon>
    </lineage>
</organism>
<accession>A0A9K3D560</accession>
<comment type="caution">
    <text evidence="2">The sequence shown here is derived from an EMBL/GenBank/DDBJ whole genome shotgun (WGS) entry which is preliminary data.</text>
</comment>
<dbReference type="AlphaFoldDB" id="A0A9K3D560"/>
<feature type="region of interest" description="Disordered" evidence="1">
    <location>
        <begin position="414"/>
        <end position="461"/>
    </location>
</feature>
<gene>
    <name evidence="2" type="ORF">KIPB_011714</name>
</gene>
<evidence type="ECO:0000313" key="3">
    <source>
        <dbReference type="Proteomes" id="UP000265618"/>
    </source>
</evidence>
<feature type="compositionally biased region" description="Basic and acidic residues" evidence="1">
    <location>
        <begin position="341"/>
        <end position="360"/>
    </location>
</feature>